<evidence type="ECO:0000313" key="2">
    <source>
        <dbReference type="Proteomes" id="UP000826195"/>
    </source>
</evidence>
<dbReference type="AlphaFoldDB" id="A0AAV7J7B4"/>
<name>A0AAV7J7B4_COTGL</name>
<dbReference type="EMBL" id="JAHXZJ010000001">
    <property type="protein sequence ID" value="KAH0567698.1"/>
    <property type="molecule type" value="Genomic_DNA"/>
</dbReference>
<reference evidence="1 2" key="1">
    <citation type="journal article" date="2021" name="J. Hered.">
        <title>A chromosome-level genome assembly of the parasitoid wasp, Cotesia glomerata (Hymenoptera: Braconidae).</title>
        <authorList>
            <person name="Pinto B.J."/>
            <person name="Weis J.J."/>
            <person name="Gamble T."/>
            <person name="Ode P.J."/>
            <person name="Paul R."/>
            <person name="Zaspel J.M."/>
        </authorList>
    </citation>
    <scope>NUCLEOTIDE SEQUENCE [LARGE SCALE GENOMIC DNA]</scope>
    <source>
        <strain evidence="1">CgM1</strain>
    </source>
</reference>
<comment type="caution">
    <text evidence="1">The sequence shown here is derived from an EMBL/GenBank/DDBJ whole genome shotgun (WGS) entry which is preliminary data.</text>
</comment>
<protein>
    <submittedName>
        <fullName evidence="1">Uncharacterized protein</fullName>
    </submittedName>
</protein>
<evidence type="ECO:0000313" key="1">
    <source>
        <dbReference type="EMBL" id="KAH0567698.1"/>
    </source>
</evidence>
<keyword evidence="2" id="KW-1185">Reference proteome</keyword>
<sequence>MVTGGFYVEDERSAVRHEILSTAAAATESSALNRIPLAALSILYREGTLYTLVAQEDEKREDRGKGRGGEMVKLASLTYYDHERAETTHGIIPAVSRFTHMNTIQHEGYPRCKLSQHTSISLGARAYSSPENGLVYLHTLRNTLARNYDYENDDDDDYEEDPPT</sequence>
<proteinExistence type="predicted"/>
<organism evidence="1 2">
    <name type="scientific">Cotesia glomerata</name>
    <name type="common">Lepidopteran parasitic wasp</name>
    <name type="synonym">Apanteles glomeratus</name>
    <dbReference type="NCBI Taxonomy" id="32391"/>
    <lineage>
        <taxon>Eukaryota</taxon>
        <taxon>Metazoa</taxon>
        <taxon>Ecdysozoa</taxon>
        <taxon>Arthropoda</taxon>
        <taxon>Hexapoda</taxon>
        <taxon>Insecta</taxon>
        <taxon>Pterygota</taxon>
        <taxon>Neoptera</taxon>
        <taxon>Endopterygota</taxon>
        <taxon>Hymenoptera</taxon>
        <taxon>Apocrita</taxon>
        <taxon>Ichneumonoidea</taxon>
        <taxon>Braconidae</taxon>
        <taxon>Microgastrinae</taxon>
        <taxon>Cotesia</taxon>
    </lineage>
</organism>
<dbReference type="Proteomes" id="UP000826195">
    <property type="component" value="Unassembled WGS sequence"/>
</dbReference>
<accession>A0AAV7J7B4</accession>
<gene>
    <name evidence="1" type="ORF">KQX54_011867</name>
</gene>